<feature type="region of interest" description="Disordered" evidence="2">
    <location>
        <begin position="1"/>
        <end position="91"/>
    </location>
</feature>
<evidence type="ECO:0000256" key="1">
    <source>
        <dbReference type="SAM" id="Coils"/>
    </source>
</evidence>
<dbReference type="PANTHER" id="PTHR33018">
    <property type="entry name" value="OS10G0338966 PROTEIN-RELATED"/>
    <property type="match status" value="1"/>
</dbReference>
<evidence type="ECO:0000256" key="2">
    <source>
        <dbReference type="SAM" id="MobiDB-lite"/>
    </source>
</evidence>
<evidence type="ECO:0000313" key="3">
    <source>
        <dbReference type="EMBL" id="KAK9936383.1"/>
    </source>
</evidence>
<organism evidence="3 4">
    <name type="scientific">Rubus argutus</name>
    <name type="common">Southern blackberry</name>
    <dbReference type="NCBI Taxonomy" id="59490"/>
    <lineage>
        <taxon>Eukaryota</taxon>
        <taxon>Viridiplantae</taxon>
        <taxon>Streptophyta</taxon>
        <taxon>Embryophyta</taxon>
        <taxon>Tracheophyta</taxon>
        <taxon>Spermatophyta</taxon>
        <taxon>Magnoliopsida</taxon>
        <taxon>eudicotyledons</taxon>
        <taxon>Gunneridae</taxon>
        <taxon>Pentapetalae</taxon>
        <taxon>rosids</taxon>
        <taxon>fabids</taxon>
        <taxon>Rosales</taxon>
        <taxon>Rosaceae</taxon>
        <taxon>Rosoideae</taxon>
        <taxon>Rosoideae incertae sedis</taxon>
        <taxon>Rubus</taxon>
    </lineage>
</organism>
<gene>
    <name evidence="3" type="ORF">M0R45_013228</name>
</gene>
<dbReference type="Proteomes" id="UP001457282">
    <property type="component" value="Unassembled WGS sequence"/>
</dbReference>
<name>A0AAW1XHJ3_RUBAR</name>
<accession>A0AAW1XHJ3</accession>
<keyword evidence="1" id="KW-0175">Coiled coil</keyword>
<dbReference type="AlphaFoldDB" id="A0AAW1XHJ3"/>
<protein>
    <recommendedName>
        <fullName evidence="5">Transposase Tnp1/En/Spm-like domain-containing protein</fullName>
    </recommendedName>
</protein>
<dbReference type="EMBL" id="JBEDUW010000003">
    <property type="protein sequence ID" value="KAK9936383.1"/>
    <property type="molecule type" value="Genomic_DNA"/>
</dbReference>
<keyword evidence="4" id="KW-1185">Reference proteome</keyword>
<feature type="region of interest" description="Disordered" evidence="2">
    <location>
        <begin position="295"/>
        <end position="326"/>
    </location>
</feature>
<feature type="compositionally biased region" description="Basic and acidic residues" evidence="2">
    <location>
        <begin position="25"/>
        <end position="39"/>
    </location>
</feature>
<evidence type="ECO:0000313" key="4">
    <source>
        <dbReference type="Proteomes" id="UP001457282"/>
    </source>
</evidence>
<proteinExistence type="predicted"/>
<feature type="compositionally biased region" description="Basic residues" evidence="2">
    <location>
        <begin position="81"/>
        <end position="91"/>
    </location>
</feature>
<reference evidence="3 4" key="1">
    <citation type="journal article" date="2023" name="G3 (Bethesda)">
        <title>A chromosome-length genome assembly and annotation of blackberry (Rubus argutus, cv. 'Hillquist').</title>
        <authorList>
            <person name="Bruna T."/>
            <person name="Aryal R."/>
            <person name="Dudchenko O."/>
            <person name="Sargent D.J."/>
            <person name="Mead D."/>
            <person name="Buti M."/>
            <person name="Cavallini A."/>
            <person name="Hytonen T."/>
            <person name="Andres J."/>
            <person name="Pham M."/>
            <person name="Weisz D."/>
            <person name="Mascagni F."/>
            <person name="Usai G."/>
            <person name="Natali L."/>
            <person name="Bassil N."/>
            <person name="Fernandez G.E."/>
            <person name="Lomsadze A."/>
            <person name="Armour M."/>
            <person name="Olukolu B."/>
            <person name="Poorten T."/>
            <person name="Britton C."/>
            <person name="Davik J."/>
            <person name="Ashrafi H."/>
            <person name="Aiden E.L."/>
            <person name="Borodovsky M."/>
            <person name="Worthington M."/>
        </authorList>
    </citation>
    <scope>NUCLEOTIDE SEQUENCE [LARGE SCALE GENOMIC DNA]</scope>
    <source>
        <strain evidence="3">PI 553951</strain>
    </source>
</reference>
<dbReference type="Pfam" id="PF03004">
    <property type="entry name" value="Transposase_24"/>
    <property type="match status" value="1"/>
</dbReference>
<feature type="coiled-coil region" evidence="1">
    <location>
        <begin position="347"/>
        <end position="374"/>
    </location>
</feature>
<dbReference type="PANTHER" id="PTHR33018:SF31">
    <property type="entry name" value="TRANSPOSASE, PTTA_EN_SPM, PLANT"/>
    <property type="match status" value="1"/>
</dbReference>
<comment type="caution">
    <text evidence="3">The sequence shown here is derived from an EMBL/GenBank/DDBJ whole genome shotgun (WGS) entry which is preliminary data.</text>
</comment>
<sequence length="597" mass="67322">MVGDKQLRRKRKPTHETTQTSHNSHARDVNRRVSPEASKDTSIPNDESREPNLLYTHSTPSKVVVHEDTPASQDSTANPRGIKKTRGPTKMKKIAVEPQSRVQVEFTASGEPFGEGSVSLSSYLGPLVREHVPVTLDDWRGLGDDIKVVLWESIQARFNLDEEWQKAAIFKSMGCIWRASKSRLVHQIRVAKNKEQRLQLKPDNIQSRAQWKKFIREKTSPTFTALSDKFKTMRHKQIPHTCNRKGMTRLAADMRKNSADPSSVSRVKVWIRSRTKKDGKPVNIAVAETIDKLKEVESDSPSSSTTNVREDALSQVLGKDKPGQLRAMGRGMTISKLAFIQSRDKHMAMIEEQNTDMQGRIKHLENLVQALMKNQIQQKGEEENTSPMSVNTNSLDKCKLLDWSGIEEIVAEGRKTIAWPVERVIIQMDQQSEEQDNISLHSSKNANSRIKCKLFDWSGKQEIVAEGHWYSSDPKMLVNDIPLGPNAMTVWIYTPKKHEAFLWRPTPDLTCIEDVVGSIVAWPANKVALEKIPESEEVDNESSPMSVNTNSAKKCKLLDFSGSGKIVAEGRWSSSDPKQVVHFVPLVAWSADKVLML</sequence>
<evidence type="ECO:0008006" key="5">
    <source>
        <dbReference type="Google" id="ProtNLM"/>
    </source>
</evidence>
<dbReference type="InterPro" id="IPR004252">
    <property type="entry name" value="Probable_transposase_24"/>
</dbReference>
<feature type="compositionally biased region" description="Basic and acidic residues" evidence="2">
    <location>
        <begin position="308"/>
        <end position="323"/>
    </location>
</feature>